<dbReference type="GO" id="GO:0016705">
    <property type="term" value="F:oxidoreductase activity, acting on paired donors, with incorporation or reduction of molecular oxygen"/>
    <property type="evidence" value="ECO:0007669"/>
    <property type="project" value="InterPro"/>
</dbReference>
<gene>
    <name evidence="9" type="ORF">AN218_33395</name>
</gene>
<evidence type="ECO:0000256" key="2">
    <source>
        <dbReference type="ARBA" id="ARBA00022617"/>
    </source>
</evidence>
<dbReference type="InterPro" id="IPR002397">
    <property type="entry name" value="Cyt_P450_B"/>
</dbReference>
<dbReference type="InterPro" id="IPR017972">
    <property type="entry name" value="Cyt_P450_CS"/>
</dbReference>
<dbReference type="PATRIC" id="fig|518642.10.peg.448"/>
<sequence length="402" mass="45383">MSEMTPVQGLPTQRTCPFDPPDDYERLRAEAPVAPIVFPDGNQGWLLSRYEDVRTLLTDPRFSSERSRSARTRHRDTKPAMPPGAFISMDPPDHTRYRRLVAGRFTTRKMRGLEPRIEAYAKEHLDRMEKQGGPVDLVEAYALPIPALVISDLLGVPAERRADFQRWSADVLNVELPLEQIKLSISEFSRFMQELIDSKKKEPGDDLISDLVHPTSEKDRLADDEVSGLCTLMLIAGHESTSNMLSLGTLITLQNPDQLAALREDPELIDSAIEELLRYLSIVQFSFTRTALEDVELGGQHVKAGQTVVGAMVSANRDSEHFPEPDRLLFDRQDARNFAFGAGIHLCIGHQLARVEMRVAFRRLLERFPGLRVAVPQDQLRFKTDSVVYGVWELPVEWDTAG</sequence>
<evidence type="ECO:0000256" key="8">
    <source>
        <dbReference type="SAM" id="MobiDB-lite"/>
    </source>
</evidence>
<keyword evidence="4 7" id="KW-0560">Oxidoreductase</keyword>
<dbReference type="Gene3D" id="1.10.630.10">
    <property type="entry name" value="Cytochrome P450"/>
    <property type="match status" value="1"/>
</dbReference>
<dbReference type="PROSITE" id="PS00086">
    <property type="entry name" value="CYTOCHROME_P450"/>
    <property type="match status" value="1"/>
</dbReference>
<feature type="region of interest" description="Disordered" evidence="8">
    <location>
        <begin position="1"/>
        <end position="22"/>
    </location>
</feature>
<name>A0A1E7KER3_9ACTN</name>
<evidence type="ECO:0000256" key="1">
    <source>
        <dbReference type="ARBA" id="ARBA00010617"/>
    </source>
</evidence>
<dbReference type="RefSeq" id="WP_070020778.1">
    <property type="nucleotide sequence ID" value="NZ_LJGW01000725.1"/>
</dbReference>
<dbReference type="CDD" id="cd11030">
    <property type="entry name" value="CYP105-like"/>
    <property type="match status" value="1"/>
</dbReference>
<dbReference type="GO" id="GO:0005506">
    <property type="term" value="F:iron ion binding"/>
    <property type="evidence" value="ECO:0007669"/>
    <property type="project" value="InterPro"/>
</dbReference>
<evidence type="ECO:0000313" key="10">
    <source>
        <dbReference type="Proteomes" id="UP000176005"/>
    </source>
</evidence>
<dbReference type="GO" id="GO:0020037">
    <property type="term" value="F:heme binding"/>
    <property type="evidence" value="ECO:0007669"/>
    <property type="project" value="InterPro"/>
</dbReference>
<keyword evidence="6 7" id="KW-0503">Monooxygenase</keyword>
<keyword evidence="5 7" id="KW-0408">Iron</keyword>
<proteinExistence type="inferred from homology"/>
<evidence type="ECO:0000256" key="6">
    <source>
        <dbReference type="ARBA" id="ARBA00023033"/>
    </source>
</evidence>
<reference evidence="9 10" key="1">
    <citation type="journal article" date="2016" name="Front. Microbiol.">
        <title>Comparative Genomics Analysis of Streptomyces Species Reveals Their Adaptation to the Marine Environment and Their Diversity at the Genomic Level.</title>
        <authorList>
            <person name="Tian X."/>
            <person name="Zhang Z."/>
            <person name="Yang T."/>
            <person name="Chen M."/>
            <person name="Li J."/>
            <person name="Chen F."/>
            <person name="Yang J."/>
            <person name="Li W."/>
            <person name="Zhang B."/>
            <person name="Zhang Z."/>
            <person name="Wu J."/>
            <person name="Zhang C."/>
            <person name="Long L."/>
            <person name="Xiao J."/>
        </authorList>
    </citation>
    <scope>NUCLEOTIDE SEQUENCE [LARGE SCALE GENOMIC DNA]</scope>
    <source>
        <strain evidence="9 10">SCSIO 10429</strain>
    </source>
</reference>
<dbReference type="InterPro" id="IPR001128">
    <property type="entry name" value="Cyt_P450"/>
</dbReference>
<protein>
    <submittedName>
        <fullName evidence="9">Cytochrome</fullName>
    </submittedName>
</protein>
<dbReference type="PRINTS" id="PR00359">
    <property type="entry name" value="BP450"/>
</dbReference>
<evidence type="ECO:0000256" key="3">
    <source>
        <dbReference type="ARBA" id="ARBA00022723"/>
    </source>
</evidence>
<keyword evidence="2 7" id="KW-0349">Heme</keyword>
<dbReference type="SUPFAM" id="SSF48264">
    <property type="entry name" value="Cytochrome P450"/>
    <property type="match status" value="1"/>
</dbReference>
<dbReference type="Proteomes" id="UP000176005">
    <property type="component" value="Unassembled WGS sequence"/>
</dbReference>
<evidence type="ECO:0000256" key="4">
    <source>
        <dbReference type="ARBA" id="ARBA00023002"/>
    </source>
</evidence>
<dbReference type="FunFam" id="1.10.630.10:FF:000018">
    <property type="entry name" value="Cytochrome P450 monooxygenase"/>
    <property type="match status" value="1"/>
</dbReference>
<dbReference type="Pfam" id="PF00067">
    <property type="entry name" value="p450"/>
    <property type="match status" value="1"/>
</dbReference>
<feature type="region of interest" description="Disordered" evidence="8">
    <location>
        <begin position="61"/>
        <end position="89"/>
    </location>
</feature>
<dbReference type="PRINTS" id="PR00385">
    <property type="entry name" value="P450"/>
</dbReference>
<dbReference type="PANTHER" id="PTHR46696">
    <property type="entry name" value="P450, PUTATIVE (EUROFUNG)-RELATED"/>
    <property type="match status" value="1"/>
</dbReference>
<dbReference type="InterPro" id="IPR036396">
    <property type="entry name" value="Cyt_P450_sf"/>
</dbReference>
<evidence type="ECO:0000256" key="5">
    <source>
        <dbReference type="ARBA" id="ARBA00023004"/>
    </source>
</evidence>
<dbReference type="AlphaFoldDB" id="A0A1E7KER3"/>
<evidence type="ECO:0000313" key="9">
    <source>
        <dbReference type="EMBL" id="OEV02409.1"/>
    </source>
</evidence>
<accession>A0A1E7KER3</accession>
<comment type="caution">
    <text evidence="9">The sequence shown here is derived from an EMBL/GenBank/DDBJ whole genome shotgun (WGS) entry which is preliminary data.</text>
</comment>
<comment type="similarity">
    <text evidence="1 7">Belongs to the cytochrome P450 family.</text>
</comment>
<dbReference type="EMBL" id="LJGW01000725">
    <property type="protein sequence ID" value="OEV02409.1"/>
    <property type="molecule type" value="Genomic_DNA"/>
</dbReference>
<dbReference type="PANTHER" id="PTHR46696:SF6">
    <property type="entry name" value="P450, PUTATIVE (EUROFUNG)-RELATED"/>
    <property type="match status" value="1"/>
</dbReference>
<keyword evidence="10" id="KW-1185">Reference proteome</keyword>
<dbReference type="GO" id="GO:0004497">
    <property type="term" value="F:monooxygenase activity"/>
    <property type="evidence" value="ECO:0007669"/>
    <property type="project" value="UniProtKB-KW"/>
</dbReference>
<evidence type="ECO:0000256" key="7">
    <source>
        <dbReference type="RuleBase" id="RU000461"/>
    </source>
</evidence>
<organism evidence="9 10">
    <name type="scientific">Streptomyces nanshensis</name>
    <dbReference type="NCBI Taxonomy" id="518642"/>
    <lineage>
        <taxon>Bacteria</taxon>
        <taxon>Bacillati</taxon>
        <taxon>Actinomycetota</taxon>
        <taxon>Actinomycetes</taxon>
        <taxon>Kitasatosporales</taxon>
        <taxon>Streptomycetaceae</taxon>
        <taxon>Streptomyces</taxon>
    </lineage>
</organism>
<keyword evidence="3 7" id="KW-0479">Metal-binding</keyword>